<dbReference type="SUPFAM" id="SSF48452">
    <property type="entry name" value="TPR-like"/>
    <property type="match status" value="2"/>
</dbReference>
<comment type="caution">
    <text evidence="1">The sequence shown here is derived from an EMBL/GenBank/DDBJ whole genome shotgun (WGS) entry which is preliminary data.</text>
</comment>
<dbReference type="EMBL" id="JBHSZO010000006">
    <property type="protein sequence ID" value="MFC7217621.1"/>
    <property type="molecule type" value="Genomic_DNA"/>
</dbReference>
<name>A0ABW2GD33_9ACTN</name>
<dbReference type="Pfam" id="PF07721">
    <property type="entry name" value="TPR_4"/>
    <property type="match status" value="3"/>
</dbReference>
<dbReference type="InterPro" id="IPR011717">
    <property type="entry name" value="TPR-4"/>
</dbReference>
<reference evidence="2" key="1">
    <citation type="journal article" date="2019" name="Int. J. Syst. Evol. Microbiol.">
        <title>The Global Catalogue of Microorganisms (GCM) 10K type strain sequencing project: providing services to taxonomists for standard genome sequencing and annotation.</title>
        <authorList>
            <consortium name="The Broad Institute Genomics Platform"/>
            <consortium name="The Broad Institute Genome Sequencing Center for Infectious Disease"/>
            <person name="Wu L."/>
            <person name="Ma J."/>
        </authorList>
    </citation>
    <scope>NUCLEOTIDE SEQUENCE [LARGE SCALE GENOMIC DNA]</scope>
    <source>
        <strain evidence="2">CGMCC 1.13681</strain>
    </source>
</reference>
<gene>
    <name evidence="1" type="ORF">ACFQLX_05450</name>
</gene>
<keyword evidence="2" id="KW-1185">Reference proteome</keyword>
<protein>
    <recommendedName>
        <fullName evidence="3">Tetratricopeptide repeat protein</fullName>
    </recommendedName>
</protein>
<sequence length="455" mass="50953">MNIDDLEWQSRTLGGIPPRLVTMLVERGEVELLVQAASERGEWFCAQAAAREPSRAGEVERALGVLEPFIEAGWNRARWEKAEVLLEAGRVQQALDAVRPDEEGLASEWVCHDFAELLAKAGRLNEAITVLTPHLDREWILSTLVELTVDQGRDEQVLELIAPHAERARSARGEERWSFHPSNAQDLQAQVLERAGRTDEAVRMLGADIAAGHFLVQNTLIAYAELLRRHGRLEELRVLGTGKHAGEALAYYARALEDDGQADVAEAALRRFIATAEYPDRFRWPLIELLGRQGRIEEAVEVGRPTFDYHDACLFEGIIHLLHEAGRPDDALALLDERSAEFVEEHSSWFSSNRIWLLGEAGRHEEALAYAETLPPDTYDLTVSKAWIMEEMGRLEEALMLLRADTELRPSEVAELLIRHGRATEAIAGMPSLAEQHAASRRRDAAIQSDRGSVQ</sequence>
<evidence type="ECO:0008006" key="3">
    <source>
        <dbReference type="Google" id="ProtNLM"/>
    </source>
</evidence>
<dbReference type="Proteomes" id="UP001596413">
    <property type="component" value="Unassembled WGS sequence"/>
</dbReference>
<dbReference type="Gene3D" id="1.25.40.10">
    <property type="entry name" value="Tetratricopeptide repeat domain"/>
    <property type="match status" value="2"/>
</dbReference>
<evidence type="ECO:0000313" key="1">
    <source>
        <dbReference type="EMBL" id="MFC7217621.1"/>
    </source>
</evidence>
<evidence type="ECO:0000313" key="2">
    <source>
        <dbReference type="Proteomes" id="UP001596413"/>
    </source>
</evidence>
<proteinExistence type="predicted"/>
<dbReference type="RefSeq" id="WP_386412550.1">
    <property type="nucleotide sequence ID" value="NZ_JBHSZO010000006.1"/>
</dbReference>
<organism evidence="1 2">
    <name type="scientific">Streptomyces polyrhachis</name>
    <dbReference type="NCBI Taxonomy" id="1282885"/>
    <lineage>
        <taxon>Bacteria</taxon>
        <taxon>Bacillati</taxon>
        <taxon>Actinomycetota</taxon>
        <taxon>Actinomycetes</taxon>
        <taxon>Kitasatosporales</taxon>
        <taxon>Streptomycetaceae</taxon>
        <taxon>Streptomyces</taxon>
    </lineage>
</organism>
<dbReference type="InterPro" id="IPR011990">
    <property type="entry name" value="TPR-like_helical_dom_sf"/>
</dbReference>
<accession>A0ABW2GD33</accession>